<evidence type="ECO:0000313" key="13">
    <source>
        <dbReference type="Proteomes" id="UP000002608"/>
    </source>
</evidence>
<dbReference type="HOGENOM" id="CLU_027402_4_2_6"/>
<accession>A8GYF7</accession>
<proteinExistence type="predicted"/>
<dbReference type="STRING" id="398579.Spea_0015"/>
<dbReference type="EMBL" id="CP000851">
    <property type="protein sequence ID" value="ABV85731.1"/>
    <property type="molecule type" value="Genomic_DNA"/>
</dbReference>
<dbReference type="KEGG" id="spl:Spea_1495"/>
<gene>
    <name evidence="2" type="ordered locus">Spea_0015</name>
    <name evidence="3" type="ordered locus">Spea_0024</name>
    <name evidence="4" type="ordered locus">Spea_0403</name>
    <name evidence="5" type="ordered locus">Spea_1106</name>
    <name evidence="6" type="ordered locus">Spea_1495</name>
    <name evidence="7" type="ordered locus">Spea_1614</name>
    <name evidence="8" type="ordered locus">Spea_1916</name>
    <name evidence="9" type="ordered locus">Spea_2423</name>
    <name evidence="10" type="ordered locus">Spea_2466</name>
    <name evidence="11" type="ordered locus">Spea_3257</name>
    <name evidence="12" type="ordered locus">Spea_3707</name>
</gene>
<name>A8GYF7_SHEPA</name>
<dbReference type="KEGG" id="spl:Spea_1106"/>
<dbReference type="eggNOG" id="COG2801">
    <property type="taxonomic scope" value="Bacteria"/>
</dbReference>
<dbReference type="EMBL" id="CP000851">
    <property type="protein sequence ID" value="ABV87743.1"/>
    <property type="molecule type" value="Genomic_DNA"/>
</dbReference>
<dbReference type="KEGG" id="spl:Spea_1614"/>
<dbReference type="KEGG" id="spl:Spea_3257"/>
<dbReference type="InterPro" id="IPR012337">
    <property type="entry name" value="RNaseH-like_sf"/>
</dbReference>
<dbReference type="Pfam" id="PF00665">
    <property type="entry name" value="rve"/>
    <property type="match status" value="1"/>
</dbReference>
<dbReference type="AlphaFoldDB" id="A8GYF7"/>
<dbReference type="InterPro" id="IPR048020">
    <property type="entry name" value="Transpos_IS3"/>
</dbReference>
<evidence type="ECO:0000313" key="3">
    <source>
        <dbReference type="EMBL" id="ABV85353.1"/>
    </source>
</evidence>
<dbReference type="KEGG" id="spl:Spea_0015"/>
<dbReference type="InterPro" id="IPR036397">
    <property type="entry name" value="RNaseH_sf"/>
</dbReference>
<dbReference type="EMBL" id="CP000851">
    <property type="protein sequence ID" value="ABV87238.1"/>
    <property type="molecule type" value="Genomic_DNA"/>
</dbReference>
<dbReference type="Gene3D" id="3.30.420.10">
    <property type="entry name" value="Ribonuclease H-like superfamily/Ribonuclease H"/>
    <property type="match status" value="1"/>
</dbReference>
<dbReference type="KEGG" id="spl:Spea_0024"/>
<dbReference type="EMBL" id="CP000851">
    <property type="protein sequence ID" value="ABV85353.1"/>
    <property type="molecule type" value="Genomic_DNA"/>
</dbReference>
<organism evidence="2 13">
    <name type="scientific">Shewanella pealeana (strain ATCC 700345 / ANG-SQ1)</name>
    <dbReference type="NCBI Taxonomy" id="398579"/>
    <lineage>
        <taxon>Bacteria</taxon>
        <taxon>Pseudomonadati</taxon>
        <taxon>Pseudomonadota</taxon>
        <taxon>Gammaproteobacteria</taxon>
        <taxon>Alteromonadales</taxon>
        <taxon>Shewanellaceae</taxon>
        <taxon>Shewanella</taxon>
    </lineage>
</organism>
<evidence type="ECO:0000259" key="1">
    <source>
        <dbReference type="PROSITE" id="PS50994"/>
    </source>
</evidence>
<dbReference type="EMBL" id="CP000851">
    <property type="protein sequence ID" value="ABV89018.1"/>
    <property type="molecule type" value="Genomic_DNA"/>
</dbReference>
<sequence length="250" mass="29028">MELAPVRAMILDIRRFMPRIGGKKLYFLLKPKFIEKGIKLGRDNFFSYLKSEGLLVKPKRNYTKTTNSKHWMKKHPNLLKELVPTAPEEVFVSDITYVQSEQGIHYLSLVTDAFSRKIMGYELSNEMKATDVVKALEMTISNRQYQHRAVHHSDRGLQYCSAVYQLALQRSDIRASMTDGYDCYQNALAERINGILKQEFLLSPCCNLNELKQLVEESIFIYNELRPHLSLGMKTPNQVHKKDQQQKLLV</sequence>
<dbReference type="Proteomes" id="UP000002608">
    <property type="component" value="Chromosome"/>
</dbReference>
<dbReference type="KEGG" id="spl:Spea_2466"/>
<dbReference type="PANTHER" id="PTHR46889:SF5">
    <property type="entry name" value="INTEGRASE PROTEIN"/>
    <property type="match status" value="1"/>
</dbReference>
<evidence type="ECO:0000313" key="8">
    <source>
        <dbReference type="EMBL" id="ABV87238.1"/>
    </source>
</evidence>
<dbReference type="InterPro" id="IPR050900">
    <property type="entry name" value="Transposase_IS3/IS150/IS904"/>
</dbReference>
<dbReference type="KEGG" id="spl:Spea_1916"/>
<dbReference type="SUPFAM" id="SSF53098">
    <property type="entry name" value="Ribonuclease H-like"/>
    <property type="match status" value="1"/>
</dbReference>
<dbReference type="EMBL" id="CP000851">
    <property type="protein sequence ID" value="ABV85344.1"/>
    <property type="molecule type" value="Genomic_DNA"/>
</dbReference>
<evidence type="ECO:0000313" key="2">
    <source>
        <dbReference type="EMBL" id="ABV85344.1"/>
    </source>
</evidence>
<dbReference type="GO" id="GO:0003676">
    <property type="term" value="F:nucleic acid binding"/>
    <property type="evidence" value="ECO:0007669"/>
    <property type="project" value="InterPro"/>
</dbReference>
<dbReference type="PANTHER" id="PTHR46889">
    <property type="entry name" value="TRANSPOSASE INSF FOR INSERTION SEQUENCE IS3B-RELATED"/>
    <property type="match status" value="1"/>
</dbReference>
<dbReference type="EMBL" id="CP000851">
    <property type="protein sequence ID" value="ABV88573.1"/>
    <property type="molecule type" value="Genomic_DNA"/>
</dbReference>
<evidence type="ECO:0000313" key="5">
    <source>
        <dbReference type="EMBL" id="ABV86433.1"/>
    </source>
</evidence>
<protein>
    <submittedName>
        <fullName evidence="2">Integrase catalytic region</fullName>
    </submittedName>
</protein>
<dbReference type="GO" id="GO:0015074">
    <property type="term" value="P:DNA integration"/>
    <property type="evidence" value="ECO:0007669"/>
    <property type="project" value="InterPro"/>
</dbReference>
<dbReference type="EMBL" id="CP000851">
    <property type="protein sequence ID" value="ABV87786.1"/>
    <property type="molecule type" value="Genomic_DNA"/>
</dbReference>
<keyword evidence="13" id="KW-1185">Reference proteome</keyword>
<dbReference type="NCBIfam" id="NF033516">
    <property type="entry name" value="transpos_IS3"/>
    <property type="match status" value="1"/>
</dbReference>
<dbReference type="PROSITE" id="PS50994">
    <property type="entry name" value="INTEGRASE"/>
    <property type="match status" value="1"/>
</dbReference>
<dbReference type="EMBL" id="CP000851">
    <property type="protein sequence ID" value="ABV86433.1"/>
    <property type="molecule type" value="Genomic_DNA"/>
</dbReference>
<feature type="domain" description="Integrase catalytic" evidence="1">
    <location>
        <begin position="83"/>
        <end position="244"/>
    </location>
</feature>
<dbReference type="KEGG" id="spl:Spea_2423"/>
<evidence type="ECO:0000313" key="6">
    <source>
        <dbReference type="EMBL" id="ABV86820.1"/>
    </source>
</evidence>
<evidence type="ECO:0000313" key="11">
    <source>
        <dbReference type="EMBL" id="ABV88573.1"/>
    </source>
</evidence>
<reference evidence="2 13" key="1">
    <citation type="submission" date="2007-10" db="EMBL/GenBank/DDBJ databases">
        <title>Complete sequence of Shewanella pealeana ATCC 700345.</title>
        <authorList>
            <consortium name="US DOE Joint Genome Institute"/>
            <person name="Copeland A."/>
            <person name="Lucas S."/>
            <person name="Lapidus A."/>
            <person name="Barry K."/>
            <person name="Glavina del Rio T."/>
            <person name="Dalin E."/>
            <person name="Tice H."/>
            <person name="Pitluck S."/>
            <person name="Chertkov O."/>
            <person name="Brettin T."/>
            <person name="Bruce D."/>
            <person name="Detter J.C."/>
            <person name="Han C."/>
            <person name="Schmutz J."/>
            <person name="Larimer F."/>
            <person name="Land M."/>
            <person name="Hauser L."/>
            <person name="Kyrpides N."/>
            <person name="Kim E."/>
            <person name="Zhao J.-S.Z."/>
            <person name="Manno D."/>
            <person name="Hawari J."/>
            <person name="Richardson P."/>
        </authorList>
    </citation>
    <scope>NUCLEOTIDE SEQUENCE [LARGE SCALE GENOMIC DNA]</scope>
    <source>
        <strain evidence="2">ATCC 700345</strain>
        <strain evidence="13">ATCC 700345 / ANG-SQ1</strain>
    </source>
</reference>
<evidence type="ECO:0000313" key="9">
    <source>
        <dbReference type="EMBL" id="ABV87743.1"/>
    </source>
</evidence>
<dbReference type="EMBL" id="CP000851">
    <property type="protein sequence ID" value="ABV86939.1"/>
    <property type="molecule type" value="Genomic_DNA"/>
</dbReference>
<dbReference type="KEGG" id="spl:Spea_3707"/>
<dbReference type="InterPro" id="IPR001584">
    <property type="entry name" value="Integrase_cat-core"/>
</dbReference>
<dbReference type="EMBL" id="CP000851">
    <property type="protein sequence ID" value="ABV86820.1"/>
    <property type="molecule type" value="Genomic_DNA"/>
</dbReference>
<evidence type="ECO:0000313" key="4">
    <source>
        <dbReference type="EMBL" id="ABV85731.1"/>
    </source>
</evidence>
<evidence type="ECO:0000313" key="10">
    <source>
        <dbReference type="EMBL" id="ABV87786.1"/>
    </source>
</evidence>
<evidence type="ECO:0000313" key="12">
    <source>
        <dbReference type="EMBL" id="ABV89018.1"/>
    </source>
</evidence>
<dbReference type="KEGG" id="spl:Spea_0403"/>
<evidence type="ECO:0000313" key="7">
    <source>
        <dbReference type="EMBL" id="ABV86939.1"/>
    </source>
</evidence>